<dbReference type="InterPro" id="IPR016656">
    <property type="entry name" value="TFIIE-bsu"/>
</dbReference>
<dbReference type="Proteomes" id="UP001235939">
    <property type="component" value="Chromosome 23"/>
</dbReference>
<dbReference type="Gene3D" id="1.10.10.10">
    <property type="entry name" value="Winged helix-like DNA-binding domain superfamily/Winged helix DNA-binding domain"/>
    <property type="match status" value="2"/>
</dbReference>
<evidence type="ECO:0000259" key="2">
    <source>
        <dbReference type="Pfam" id="PF18121"/>
    </source>
</evidence>
<reference evidence="3 4" key="1">
    <citation type="submission" date="2022-03" db="EMBL/GenBank/DDBJ databases">
        <title>A chromosomal length assembly of Cordylochernes scorpioides.</title>
        <authorList>
            <person name="Zeh D."/>
            <person name="Zeh J."/>
        </authorList>
    </citation>
    <scope>NUCLEOTIDE SEQUENCE [LARGE SCALE GENOMIC DNA]</scope>
    <source>
        <strain evidence="3">IN4F17</strain>
        <tissue evidence="3">Whole Body</tissue>
    </source>
</reference>
<dbReference type="InterPro" id="IPR040501">
    <property type="entry name" value="TFA2_Winged_2"/>
</dbReference>
<dbReference type="SUPFAM" id="SSF46785">
    <property type="entry name" value="Winged helix' DNA-binding domain"/>
    <property type="match status" value="1"/>
</dbReference>
<dbReference type="PANTHER" id="PTHR12716:SF8">
    <property type="entry name" value="TRANSCRIPTION INITIATION FACTOR IIE SUBUNIT BETA"/>
    <property type="match status" value="1"/>
</dbReference>
<protein>
    <submittedName>
        <fullName evidence="3">GTF2E2</fullName>
    </submittedName>
</protein>
<dbReference type="Pfam" id="PF18121">
    <property type="entry name" value="TFA2_Winged_2"/>
    <property type="match status" value="1"/>
</dbReference>
<keyword evidence="4" id="KW-1185">Reference proteome</keyword>
<accession>A0ABY6LTF0</accession>
<evidence type="ECO:0000313" key="4">
    <source>
        <dbReference type="Proteomes" id="UP001235939"/>
    </source>
</evidence>
<dbReference type="InterPro" id="IPR036388">
    <property type="entry name" value="WH-like_DNA-bd_sf"/>
</dbReference>
<dbReference type="EMBL" id="CP092885">
    <property type="protein sequence ID" value="UYV83611.1"/>
    <property type="molecule type" value="Genomic_DNA"/>
</dbReference>
<evidence type="ECO:0000313" key="3">
    <source>
        <dbReference type="EMBL" id="UYV83611.1"/>
    </source>
</evidence>
<feature type="region of interest" description="Disordered" evidence="1">
    <location>
        <begin position="66"/>
        <end position="109"/>
    </location>
</feature>
<gene>
    <name evidence="3" type="ORF">LAZ67_23001629</name>
</gene>
<proteinExistence type="predicted"/>
<feature type="domain" description="TFA2 Winged helix" evidence="2">
    <location>
        <begin position="339"/>
        <end position="398"/>
    </location>
</feature>
<dbReference type="InterPro" id="IPR036390">
    <property type="entry name" value="WH_DNA-bd_sf"/>
</dbReference>
<dbReference type="PANTHER" id="PTHR12716">
    <property type="entry name" value="TRANSCRIPTION INITIATION FACTOR IIE, BETA SUBUNIT"/>
    <property type="match status" value="1"/>
</dbReference>
<organism evidence="3 4">
    <name type="scientific">Cordylochernes scorpioides</name>
    <dbReference type="NCBI Taxonomy" id="51811"/>
    <lineage>
        <taxon>Eukaryota</taxon>
        <taxon>Metazoa</taxon>
        <taxon>Ecdysozoa</taxon>
        <taxon>Arthropoda</taxon>
        <taxon>Chelicerata</taxon>
        <taxon>Arachnida</taxon>
        <taxon>Pseudoscorpiones</taxon>
        <taxon>Cheliferoidea</taxon>
        <taxon>Chernetidae</taxon>
        <taxon>Cordylochernes</taxon>
    </lineage>
</organism>
<name>A0ABY6LTF0_9ARAC</name>
<feature type="compositionally biased region" description="Low complexity" evidence="1">
    <location>
        <begin position="83"/>
        <end position="93"/>
    </location>
</feature>
<evidence type="ECO:0000256" key="1">
    <source>
        <dbReference type="SAM" id="MobiDB-lite"/>
    </source>
</evidence>
<sequence length="482" mass="55714">MGARTLESMLTDVSSMWSVIILLVQGFGQLPPYGANKHVMLQMDPELLRQKEAFKKRALYNPVVEAKKKESSSAPPPKKKAKSTLAALSQKLKQSSRPADPYSYKTKSAGSQNNFSILAKIVKHMKLVEVYGEKCMDIKNVRKWCREFNEGWINVHDEQWSGRPSLPESTVARIDEMVRANRRITLEEIEDGLNEDCSHFSKNTLGDRSLRQTTRLPEFHESMLFELFDDKQWPLQKKRHQDGDTHPLNLEEILDETNQLSISTRQKHWLSTEVTGRSFFNFKKIECRLGSLYLYDNQDQFWSQVHLDSEGLLQALVNNPKIQVNPDKTYIFKPIYNLKDKKSLMRLLDKHDQRALGGILLEDVEESLPNAERIIKNLGDQVTCIVRSNDKKKVLFYNDKSLQQTTPITDAIVKHWRSTAIGGIEDQKIEEYLHNQGISTMQEVKPKPVAPIQKRRMASKKRPKKFKVHNEHMEGILEDYNV</sequence>